<gene>
    <name evidence="1" type="ORF">K2U94_08275</name>
</gene>
<organism evidence="1 2">
    <name type="scientific">Candidatus Rhodoblastus alkanivorans</name>
    <dbReference type="NCBI Taxonomy" id="2954117"/>
    <lineage>
        <taxon>Bacteria</taxon>
        <taxon>Pseudomonadati</taxon>
        <taxon>Pseudomonadota</taxon>
        <taxon>Alphaproteobacteria</taxon>
        <taxon>Hyphomicrobiales</taxon>
        <taxon>Rhodoblastaceae</taxon>
        <taxon>Rhodoblastus</taxon>
    </lineage>
</organism>
<reference evidence="1" key="1">
    <citation type="journal article" date="2022" name="ISME J.">
        <title>Identification of active gaseous-alkane degraders at natural gas seeps.</title>
        <authorList>
            <person name="Farhan Ul Haque M."/>
            <person name="Hernandez M."/>
            <person name="Crombie A.T."/>
            <person name="Murrell J.C."/>
        </authorList>
    </citation>
    <scope>NUCLEOTIDE SEQUENCE</scope>
    <source>
        <strain evidence="1">PC2</strain>
    </source>
</reference>
<sequence>MNRISLARRTQIIGALVEGNSIRSTERMTETHRDTIMRLMVEVGNGCAKLLDEEMHDLPCKRIQVDEIWAYVGKKQRQVSKDDDKTRVGDQWTFVAIDPDTKLIPSYLVGKRSKSNAIAFMTDLSERLANRVQISSDALSSYVDAVEQAFGADVDYGQAVKFYEAEPIGPGRYSPPKVGRSERTAIAGAPDRAHIPTSMIERQNLTMRMSMRRFTRLTNGFSKKVENHRAAVGLHFAHYNFVRLHKTLRTTPAMAAGVSSRLWSLEELVEATTK</sequence>
<protein>
    <recommendedName>
        <fullName evidence="3">IS1 family transposase</fullName>
    </recommendedName>
</protein>
<evidence type="ECO:0000313" key="1">
    <source>
        <dbReference type="EMBL" id="MCI4682763.1"/>
    </source>
</evidence>
<keyword evidence="2" id="KW-1185">Reference proteome</keyword>
<proteinExistence type="predicted"/>
<accession>A0ABS9Z550</accession>
<evidence type="ECO:0008006" key="3">
    <source>
        <dbReference type="Google" id="ProtNLM"/>
    </source>
</evidence>
<name>A0ABS9Z550_9HYPH</name>
<dbReference type="Proteomes" id="UP001139104">
    <property type="component" value="Unassembled WGS sequence"/>
</dbReference>
<dbReference type="EMBL" id="JAIVFP010000001">
    <property type="protein sequence ID" value="MCI4682763.1"/>
    <property type="molecule type" value="Genomic_DNA"/>
</dbReference>
<comment type="caution">
    <text evidence="1">The sequence shown here is derived from an EMBL/GenBank/DDBJ whole genome shotgun (WGS) entry which is preliminary data.</text>
</comment>
<dbReference type="RefSeq" id="WP_243066759.1">
    <property type="nucleotide sequence ID" value="NZ_JAIVFK010000042.1"/>
</dbReference>
<evidence type="ECO:0000313" key="2">
    <source>
        <dbReference type="Proteomes" id="UP001139104"/>
    </source>
</evidence>